<evidence type="ECO:0000313" key="1">
    <source>
        <dbReference type="EMBL" id="KAG7468064.1"/>
    </source>
</evidence>
<dbReference type="EMBL" id="JAFDVH010000011">
    <property type="protein sequence ID" value="KAG7468064.1"/>
    <property type="molecule type" value="Genomic_DNA"/>
</dbReference>
<name>A0A9D3PVG6_MEGAT</name>
<organism evidence="1 2">
    <name type="scientific">Megalops atlanticus</name>
    <name type="common">Tarpon</name>
    <name type="synonym">Clupea gigantea</name>
    <dbReference type="NCBI Taxonomy" id="7932"/>
    <lineage>
        <taxon>Eukaryota</taxon>
        <taxon>Metazoa</taxon>
        <taxon>Chordata</taxon>
        <taxon>Craniata</taxon>
        <taxon>Vertebrata</taxon>
        <taxon>Euteleostomi</taxon>
        <taxon>Actinopterygii</taxon>
        <taxon>Neopterygii</taxon>
        <taxon>Teleostei</taxon>
        <taxon>Elopiformes</taxon>
        <taxon>Megalopidae</taxon>
        <taxon>Megalops</taxon>
    </lineage>
</organism>
<comment type="caution">
    <text evidence="1">The sequence shown here is derived from an EMBL/GenBank/DDBJ whole genome shotgun (WGS) entry which is preliminary data.</text>
</comment>
<keyword evidence="2" id="KW-1185">Reference proteome</keyword>
<sequence length="84" mass="9179">MPASPELTDAVPARIAFLNCLNGDCSRLAGQGERSTYQAKYGLRGKKITNETDENSYPNIKWRIALIATVASLSHLITEGRNTV</sequence>
<proteinExistence type="predicted"/>
<evidence type="ECO:0000313" key="2">
    <source>
        <dbReference type="Proteomes" id="UP001046870"/>
    </source>
</evidence>
<reference evidence="1" key="1">
    <citation type="submission" date="2021-01" db="EMBL/GenBank/DDBJ databases">
        <authorList>
            <person name="Zahm M."/>
            <person name="Roques C."/>
            <person name="Cabau C."/>
            <person name="Klopp C."/>
            <person name="Donnadieu C."/>
            <person name="Jouanno E."/>
            <person name="Lampietro C."/>
            <person name="Louis A."/>
            <person name="Herpin A."/>
            <person name="Echchiki A."/>
            <person name="Berthelot C."/>
            <person name="Parey E."/>
            <person name="Roest-Crollius H."/>
            <person name="Braasch I."/>
            <person name="Postlethwait J."/>
            <person name="Bobe J."/>
            <person name="Montfort J."/>
            <person name="Bouchez O."/>
            <person name="Begum T."/>
            <person name="Mejri S."/>
            <person name="Adams A."/>
            <person name="Chen W.-J."/>
            <person name="Guiguen Y."/>
        </authorList>
    </citation>
    <scope>NUCLEOTIDE SEQUENCE</scope>
    <source>
        <strain evidence="1">YG-15Mar2019-1</strain>
        <tissue evidence="1">Brain</tissue>
    </source>
</reference>
<dbReference type="Proteomes" id="UP001046870">
    <property type="component" value="Chromosome 11"/>
</dbReference>
<dbReference type="AlphaFoldDB" id="A0A9D3PVG6"/>
<gene>
    <name evidence="1" type="ORF">MATL_G00138780</name>
</gene>
<accession>A0A9D3PVG6</accession>
<protein>
    <submittedName>
        <fullName evidence="1">Uncharacterized protein</fullName>
    </submittedName>
</protein>